<protein>
    <submittedName>
        <fullName evidence="1">Uncharacterized protein</fullName>
    </submittedName>
</protein>
<evidence type="ECO:0000313" key="1">
    <source>
        <dbReference type="EMBL" id="JAD32745.1"/>
    </source>
</evidence>
<reference evidence="1" key="1">
    <citation type="submission" date="2014-09" db="EMBL/GenBank/DDBJ databases">
        <authorList>
            <person name="Magalhaes I.L.F."/>
            <person name="Oliveira U."/>
            <person name="Santos F.R."/>
            <person name="Vidigal T.H.D.A."/>
            <person name="Brescovit A.D."/>
            <person name="Santos A.J."/>
        </authorList>
    </citation>
    <scope>NUCLEOTIDE SEQUENCE</scope>
    <source>
        <tissue evidence="1">Shoot tissue taken approximately 20 cm above the soil surface</tissue>
    </source>
</reference>
<dbReference type="EMBL" id="GBRH01265150">
    <property type="protein sequence ID" value="JAD32745.1"/>
    <property type="molecule type" value="Transcribed_RNA"/>
</dbReference>
<sequence length="15" mass="1683">MNCLKFSISLGVWKG</sequence>
<organism evidence="1">
    <name type="scientific">Arundo donax</name>
    <name type="common">Giant reed</name>
    <name type="synonym">Donax arundinaceus</name>
    <dbReference type="NCBI Taxonomy" id="35708"/>
    <lineage>
        <taxon>Eukaryota</taxon>
        <taxon>Viridiplantae</taxon>
        <taxon>Streptophyta</taxon>
        <taxon>Embryophyta</taxon>
        <taxon>Tracheophyta</taxon>
        <taxon>Spermatophyta</taxon>
        <taxon>Magnoliopsida</taxon>
        <taxon>Liliopsida</taxon>
        <taxon>Poales</taxon>
        <taxon>Poaceae</taxon>
        <taxon>PACMAD clade</taxon>
        <taxon>Arundinoideae</taxon>
        <taxon>Arundineae</taxon>
        <taxon>Arundo</taxon>
    </lineage>
</organism>
<reference evidence="1" key="2">
    <citation type="journal article" date="2015" name="Data Brief">
        <title>Shoot transcriptome of the giant reed, Arundo donax.</title>
        <authorList>
            <person name="Barrero R.A."/>
            <person name="Guerrero F.D."/>
            <person name="Moolhuijzen P."/>
            <person name="Goolsby J.A."/>
            <person name="Tidwell J."/>
            <person name="Bellgard S.E."/>
            <person name="Bellgard M.I."/>
        </authorList>
    </citation>
    <scope>NUCLEOTIDE SEQUENCE</scope>
    <source>
        <tissue evidence="1">Shoot tissue taken approximately 20 cm above the soil surface</tissue>
    </source>
</reference>
<name>A0A0A8Z7M3_ARUDO</name>
<accession>A0A0A8Z7M3</accession>
<proteinExistence type="predicted"/>